<comment type="caution">
    <text evidence="2">The sequence shown here is derived from an EMBL/GenBank/DDBJ whole genome shotgun (WGS) entry which is preliminary data.</text>
</comment>
<reference evidence="2" key="1">
    <citation type="submission" date="2021-01" db="EMBL/GenBank/DDBJ databases">
        <authorList>
            <consortium name="Genoscope - CEA"/>
            <person name="William W."/>
        </authorList>
    </citation>
    <scope>NUCLEOTIDE SEQUENCE</scope>
</reference>
<keyword evidence="1" id="KW-0472">Membrane</keyword>
<dbReference type="Proteomes" id="UP000689195">
    <property type="component" value="Unassembled WGS sequence"/>
</dbReference>
<evidence type="ECO:0000313" key="3">
    <source>
        <dbReference type="Proteomes" id="UP000689195"/>
    </source>
</evidence>
<keyword evidence="3" id="KW-1185">Reference proteome</keyword>
<evidence type="ECO:0000313" key="2">
    <source>
        <dbReference type="EMBL" id="CAD8188898.1"/>
    </source>
</evidence>
<proteinExistence type="predicted"/>
<organism evidence="2 3">
    <name type="scientific">Paramecium pentaurelia</name>
    <dbReference type="NCBI Taxonomy" id="43138"/>
    <lineage>
        <taxon>Eukaryota</taxon>
        <taxon>Sar</taxon>
        <taxon>Alveolata</taxon>
        <taxon>Ciliophora</taxon>
        <taxon>Intramacronucleata</taxon>
        <taxon>Oligohymenophorea</taxon>
        <taxon>Peniculida</taxon>
        <taxon>Parameciidae</taxon>
        <taxon>Paramecium</taxon>
    </lineage>
</organism>
<name>A0A8S1WFQ0_9CILI</name>
<evidence type="ECO:0000256" key="1">
    <source>
        <dbReference type="SAM" id="Phobius"/>
    </source>
</evidence>
<accession>A0A8S1WFQ0</accession>
<keyword evidence="1" id="KW-0812">Transmembrane</keyword>
<evidence type="ECO:0008006" key="4">
    <source>
        <dbReference type="Google" id="ProtNLM"/>
    </source>
</evidence>
<keyword evidence="1" id="KW-1133">Transmembrane helix</keyword>
<dbReference type="OrthoDB" id="307105at2759"/>
<dbReference type="EMBL" id="CAJJDO010000092">
    <property type="protein sequence ID" value="CAD8188898.1"/>
    <property type="molecule type" value="Genomic_DNA"/>
</dbReference>
<protein>
    <recommendedName>
        <fullName evidence="4">Transmembrane protein</fullName>
    </recommendedName>
</protein>
<sequence>MIMLMMIYVIFTKDIIRDINLNEIIQDNIQQFDYRIYRLNIKNSDDLKYQQLVLSLFSQQNNLKIYIDCDKQPKFLDSYQWQTTSQYPQQQLKISYQQRNLRNCSDVLFFIAVLSEQTSNYELLTYVLDGIHFVEYNLPLIGELHPQEIYQFKIQPIYFNEQITIEIYIEQAQSYLKKCFKDDCLITKYDYNNTFNGVLIEKNTYTFINSDCQNCYYLLGLLSDYKQFFRILVIYDQLQIKLKEGLYDQFQVEQGSSFYYIYNTSDLTNIKQIKFQLDQITGDCILYGSSQNIKPSQSNYESKDDYQIIINKTRQYYLSVYGRSSCKYRIYTKVEREQTINQTQFKQLENGISVLNKQRQLYSFFIIQLEILLDFSIKLQSDPGNFMMYVKSNKSDNNEIPDSNSYQWKNSKGININIDKDNQATIYYISVQRLNTEDEFIIEYKLHDNIKVYEIGDKIIDSVGENQFKYYKFPMLERDLLFIKEIFTENQITNLIIYISLNQTNIFPKEQSNNYIFLNQNLTIPQQELICHHQCQNLKKTQCFIYLSVTSLSGIIFYTITTQQLNNKILLHEGCPLTLSFQQEILFYYFLNEKEVTIQWYSQGGSQAKLLAYLGYLNDSKFSYEQFQPQNSNPSYPIQTIIIPQNNQEYILYIQVQPFLQHFENDMYSIGVYETVKILNQSEKIQDHVEKGQIKYYMLTINENIKSIIFNIQILGDQEQISIFLQQGVNSRPNNLIQSIQLSLKIDKFYIFRQTQKRFFPQDQYIFGIQGEFDCEFQLSYQLQNLFYLFYPNGYLPQEIMEERIPTVYLYQQKSPFKIILAVFTGTIQIRAKCFHNQVTSLDFTDSFILDDIAQEFKLYQFDACQYEQCQYLIQIIKIDYQIQAVISIQTYQKTIELFENTPQYEVLKQYEQIEYIFKTQYHFLIKFNNVFGQIQVCVKEQHNNNTQYYQVFNNKTIIEYIMTKLTHVSFIISIECLTPQANFQILINRKNQKISNLYLGQILNKQLVNQEQNLFCYQSFTSLFNYNNTSKLLTLQIQTIYTSIEFFDIQLNHSNANPIILIKKQYKKGIFYKLYDVYGQYNLIITPKITQSYISILLSDENIHTLMDSIPQYQLTKVGQPNFYQILLPQKSALFIEVLTCRGTVLIQGTSNPSNLNKQIFEIQIMNKPEQYFNAILQLEEGLYYFLIKLISSQVKDENQNRISNYYIRQQTFHNIEPIPYSAFKFSNVTLNWNIILNQVIVEIPNLIQDYQFSVQPQITIYYIIQTFQQDEFVCIYESYSNDTNNNTSLLKIEQSSSQENTTKIQLNITDSSKINLNIIGKVEIISGVELYELTYPFPITELNLEGKQTQEEDNQILYYLILLLIILIVLFISRLLCKQRNIQVQSQDSKNLQIEMNYQTLYLK</sequence>
<feature type="transmembrane region" description="Helical" evidence="1">
    <location>
        <begin position="1358"/>
        <end position="1379"/>
    </location>
</feature>
<gene>
    <name evidence="2" type="ORF">PPENT_87.1.T0920148</name>
</gene>